<dbReference type="RefSeq" id="WP_380634125.1">
    <property type="nucleotide sequence ID" value="NZ_JBHSQO010000005.1"/>
</dbReference>
<evidence type="ECO:0000313" key="1">
    <source>
        <dbReference type="EMBL" id="MFC6089131.1"/>
    </source>
</evidence>
<accession>A0ABW1P0X5</accession>
<evidence type="ECO:0000313" key="2">
    <source>
        <dbReference type="Proteomes" id="UP001596220"/>
    </source>
</evidence>
<dbReference type="Proteomes" id="UP001596220">
    <property type="component" value="Unassembled WGS sequence"/>
</dbReference>
<dbReference type="EMBL" id="JBHSQO010000005">
    <property type="protein sequence ID" value="MFC6089131.1"/>
    <property type="molecule type" value="Genomic_DNA"/>
</dbReference>
<name>A0ABW1P0X5_9PSEU</name>
<protein>
    <submittedName>
        <fullName evidence="1">Uncharacterized protein</fullName>
    </submittedName>
</protein>
<gene>
    <name evidence="1" type="ORF">ACFP3R_07595</name>
</gene>
<reference evidence="2" key="1">
    <citation type="journal article" date="2019" name="Int. J. Syst. Evol. Microbiol.">
        <title>The Global Catalogue of Microorganisms (GCM) 10K type strain sequencing project: providing services to taxonomists for standard genome sequencing and annotation.</title>
        <authorList>
            <consortium name="The Broad Institute Genomics Platform"/>
            <consortium name="The Broad Institute Genome Sequencing Center for Infectious Disease"/>
            <person name="Wu L."/>
            <person name="Ma J."/>
        </authorList>
    </citation>
    <scope>NUCLEOTIDE SEQUENCE [LARGE SCALE GENOMIC DNA]</scope>
    <source>
        <strain evidence="2">CGMCC 4.7246</strain>
    </source>
</reference>
<comment type="caution">
    <text evidence="1">The sequence shown here is derived from an EMBL/GenBank/DDBJ whole genome shotgun (WGS) entry which is preliminary data.</text>
</comment>
<proteinExistence type="predicted"/>
<sequence>MVDVNGSQRAEEPVLLVRRRGGPTDGWGNGCHLVPLPDGTRSALVALCGERIDVGTAELLPEPDGVPCVACLVIGVPIAGD</sequence>
<keyword evidence="2" id="KW-1185">Reference proteome</keyword>
<organism evidence="1 2">
    <name type="scientific">Saccharothrix lopnurensis</name>
    <dbReference type="NCBI Taxonomy" id="1670621"/>
    <lineage>
        <taxon>Bacteria</taxon>
        <taxon>Bacillati</taxon>
        <taxon>Actinomycetota</taxon>
        <taxon>Actinomycetes</taxon>
        <taxon>Pseudonocardiales</taxon>
        <taxon>Pseudonocardiaceae</taxon>
        <taxon>Saccharothrix</taxon>
    </lineage>
</organism>